<sequence length="147" mass="16176">MAKFKAEVKVDLGKLKGLEREVKATLKRTVEDCIDDLARTSSEAAPHDKGILEKSYAKEVTASGDKVDGTVEFSVKETYSGGNFNYALKMHEGTYNLGPGSQAKPGGSGMSGKHYAVGRKFLERPLEGEKEKYKEHIEAELQKHLKT</sequence>
<name>A5D059_PELTS</name>
<dbReference type="KEGG" id="pth:PTH_2184"/>
<keyword evidence="2" id="KW-1185">Reference proteome</keyword>
<organism evidence="1 2">
    <name type="scientific">Pelotomaculum thermopropionicum (strain DSM 13744 / JCM 10971 / SI)</name>
    <dbReference type="NCBI Taxonomy" id="370438"/>
    <lineage>
        <taxon>Bacteria</taxon>
        <taxon>Bacillati</taxon>
        <taxon>Bacillota</taxon>
        <taxon>Clostridia</taxon>
        <taxon>Eubacteriales</taxon>
        <taxon>Desulfotomaculaceae</taxon>
        <taxon>Pelotomaculum</taxon>
    </lineage>
</organism>
<dbReference type="HOGENOM" id="CLU_1881508_0_0_9"/>
<evidence type="ECO:0000313" key="1">
    <source>
        <dbReference type="EMBL" id="BAF60365.1"/>
    </source>
</evidence>
<dbReference type="EMBL" id="AP009389">
    <property type="protein sequence ID" value="BAF60365.1"/>
    <property type="molecule type" value="Genomic_DNA"/>
</dbReference>
<proteinExistence type="predicted"/>
<dbReference type="eggNOG" id="ENOG5032Z5P">
    <property type="taxonomic scope" value="Bacteria"/>
</dbReference>
<gene>
    <name evidence="1" type="ordered locus">PTH_2184</name>
</gene>
<evidence type="ECO:0008006" key="3">
    <source>
        <dbReference type="Google" id="ProtNLM"/>
    </source>
</evidence>
<dbReference type="Proteomes" id="UP000006556">
    <property type="component" value="Chromosome"/>
</dbReference>
<dbReference type="STRING" id="370438.PTH_2184"/>
<evidence type="ECO:0000313" key="2">
    <source>
        <dbReference type="Proteomes" id="UP000006556"/>
    </source>
</evidence>
<accession>A5D059</accession>
<reference evidence="2" key="1">
    <citation type="journal article" date="2008" name="Genome Res.">
        <title>The genome of Pelotomaculum thermopropionicum reveals niche-associated evolution in anaerobic microbiota.</title>
        <authorList>
            <person name="Kosaka T."/>
            <person name="Kato S."/>
            <person name="Shimoyama T."/>
            <person name="Ishii S."/>
            <person name="Abe T."/>
            <person name="Watanabe K."/>
        </authorList>
    </citation>
    <scope>NUCLEOTIDE SEQUENCE [LARGE SCALE GENOMIC DNA]</scope>
    <source>
        <strain evidence="2">DSM 13744 / JCM 10971 / SI</strain>
    </source>
</reference>
<protein>
    <recommendedName>
        <fullName evidence="3">HK97 gp10 family phage protein</fullName>
    </recommendedName>
</protein>
<dbReference type="AlphaFoldDB" id="A5D059"/>